<evidence type="ECO:0000313" key="3">
    <source>
        <dbReference type="Proteomes" id="UP001652660"/>
    </source>
</evidence>
<evidence type="ECO:0000256" key="1">
    <source>
        <dbReference type="ARBA" id="ARBA00022801"/>
    </source>
</evidence>
<organism evidence="3 4">
    <name type="scientific">Coffea arabica</name>
    <name type="common">Arabian coffee</name>
    <dbReference type="NCBI Taxonomy" id="13443"/>
    <lineage>
        <taxon>Eukaryota</taxon>
        <taxon>Viridiplantae</taxon>
        <taxon>Streptophyta</taxon>
        <taxon>Embryophyta</taxon>
        <taxon>Tracheophyta</taxon>
        <taxon>Spermatophyta</taxon>
        <taxon>Magnoliopsida</taxon>
        <taxon>eudicotyledons</taxon>
        <taxon>Gunneridae</taxon>
        <taxon>Pentapetalae</taxon>
        <taxon>asterids</taxon>
        <taxon>lamiids</taxon>
        <taxon>Gentianales</taxon>
        <taxon>Rubiaceae</taxon>
        <taxon>Ixoroideae</taxon>
        <taxon>Gardenieae complex</taxon>
        <taxon>Bertiereae - Coffeeae clade</taxon>
        <taxon>Coffeeae</taxon>
        <taxon>Coffea</taxon>
    </lineage>
</organism>
<dbReference type="GO" id="GO:0046872">
    <property type="term" value="F:metal ion binding"/>
    <property type="evidence" value="ECO:0007669"/>
    <property type="project" value="UniProtKB-KW"/>
</dbReference>
<dbReference type="InterPro" id="IPR002125">
    <property type="entry name" value="CMP_dCMP_dom"/>
</dbReference>
<dbReference type="InterPro" id="IPR016193">
    <property type="entry name" value="Cytidine_deaminase-like"/>
</dbReference>
<reference evidence="3" key="1">
    <citation type="journal article" date="2025" name="Foods">
        <title>Unveiling the Microbial Signatures of Arabica Coffee Cherries: Insights into Ripeness Specific Diversity, Functional Traits, and Implications for Quality and Safety.</title>
        <authorList>
            <consortium name="RefSeq"/>
            <person name="Tenea G.N."/>
            <person name="Cifuentes V."/>
            <person name="Reyes P."/>
            <person name="Cevallos-Vallejos M."/>
        </authorList>
    </citation>
    <scope>NUCLEOTIDE SEQUENCE [LARGE SCALE GENOMIC DNA]</scope>
</reference>
<accession>A0A6P6V487</accession>
<dbReference type="Pfam" id="PF00383">
    <property type="entry name" value="dCMP_cyt_deam_1"/>
    <property type="match status" value="1"/>
</dbReference>
<evidence type="ECO:0000259" key="2">
    <source>
        <dbReference type="PROSITE" id="PS51747"/>
    </source>
</evidence>
<dbReference type="CDD" id="cd01285">
    <property type="entry name" value="nucleoside_deaminase"/>
    <property type="match status" value="1"/>
</dbReference>
<sequence>MLFVTVDIHVFKANFLLFAIPPLAISCIQQILVATVSFGINVGICSHNKTKDGHHSRYYGLCKFSLDQAKLALDSLEVPVGCTIVNEGNNVIASGRNRTTESQNATRHVEMEAIDVLLDQWRKNGLRKTGLSKAQVADKFSICTLYVTCELCIICAAALFILGIKQVYYGCANDKFGGCRSILSLHSGSIQTPTGFRDHTRKGFKCQGGIMASEAISLLRTFKGQVSP</sequence>
<dbReference type="Gene3D" id="3.40.140.10">
    <property type="entry name" value="Cytidine Deaminase, domain 2"/>
    <property type="match status" value="1"/>
</dbReference>
<dbReference type="GO" id="GO:0002100">
    <property type="term" value="P:tRNA wobble adenosine to inosine editing"/>
    <property type="evidence" value="ECO:0007669"/>
    <property type="project" value="InterPro"/>
</dbReference>
<keyword evidence="1" id="KW-0378">Hydrolase</keyword>
<dbReference type="Proteomes" id="UP001652660">
    <property type="component" value="Chromosome 11c"/>
</dbReference>
<dbReference type="RefSeq" id="XP_027097545.1">
    <property type="nucleotide sequence ID" value="XM_027241744.1"/>
</dbReference>
<dbReference type="SUPFAM" id="SSF53927">
    <property type="entry name" value="Cytidine deaminase-like"/>
    <property type="match status" value="1"/>
</dbReference>
<gene>
    <name evidence="4" type="primary">LOC113717093</name>
</gene>
<proteinExistence type="predicted"/>
<reference evidence="4" key="2">
    <citation type="submission" date="2025-08" db="UniProtKB">
        <authorList>
            <consortium name="RefSeq"/>
        </authorList>
    </citation>
    <scope>IDENTIFICATION</scope>
    <source>
        <tissue evidence="4">Leaves</tissue>
    </source>
</reference>
<dbReference type="GeneID" id="113717093"/>
<dbReference type="PROSITE" id="PS51747">
    <property type="entry name" value="CYT_DCMP_DEAMINASES_2"/>
    <property type="match status" value="1"/>
</dbReference>
<dbReference type="GO" id="GO:0052717">
    <property type="term" value="F:tRNA-specific adenosine-34 deaminase activity"/>
    <property type="evidence" value="ECO:0007669"/>
    <property type="project" value="UniProtKB-EC"/>
</dbReference>
<feature type="domain" description="CMP/dCMP-type deaminase" evidence="2">
    <location>
        <begin position="56"/>
        <end position="190"/>
    </location>
</feature>
<name>A0A6P6V487_COFAR</name>
<protein>
    <submittedName>
        <fullName evidence="4">tRNA-specific adenosine deaminase TAD2-like</fullName>
    </submittedName>
</protein>
<dbReference type="AlphaFoldDB" id="A0A6P6V487"/>
<evidence type="ECO:0000313" key="4">
    <source>
        <dbReference type="RefSeq" id="XP_027097545.1"/>
    </source>
</evidence>
<dbReference type="PANTHER" id="PTHR11079:SF149">
    <property type="entry name" value="TRNA-SPECIFIC ADENOSINE DEAMINASE 2"/>
    <property type="match status" value="1"/>
</dbReference>
<dbReference type="PANTHER" id="PTHR11079">
    <property type="entry name" value="CYTOSINE DEAMINASE FAMILY MEMBER"/>
    <property type="match status" value="1"/>
</dbReference>
<keyword evidence="3" id="KW-1185">Reference proteome</keyword>
<dbReference type="OrthoDB" id="659at2759"/>